<evidence type="ECO:0000256" key="1">
    <source>
        <dbReference type="ARBA" id="ARBA00004370"/>
    </source>
</evidence>
<dbReference type="AlphaFoldDB" id="A0A1Y2FNE5"/>
<organism evidence="6 7">
    <name type="scientific">Protomyces lactucae-debilis</name>
    <dbReference type="NCBI Taxonomy" id="2754530"/>
    <lineage>
        <taxon>Eukaryota</taxon>
        <taxon>Fungi</taxon>
        <taxon>Dikarya</taxon>
        <taxon>Ascomycota</taxon>
        <taxon>Taphrinomycotina</taxon>
        <taxon>Taphrinomycetes</taxon>
        <taxon>Taphrinales</taxon>
        <taxon>Protomycetaceae</taxon>
        <taxon>Protomyces</taxon>
    </lineage>
</organism>
<comment type="caution">
    <text evidence="6">The sequence shown here is derived from an EMBL/GenBank/DDBJ whole genome shotgun (WGS) entry which is preliminary data.</text>
</comment>
<dbReference type="RefSeq" id="XP_040726647.1">
    <property type="nucleotide sequence ID" value="XM_040868882.1"/>
</dbReference>
<keyword evidence="2 5" id="KW-0812">Transmembrane</keyword>
<keyword evidence="4 5" id="KW-0472">Membrane</keyword>
<reference evidence="6 7" key="1">
    <citation type="submission" date="2016-07" db="EMBL/GenBank/DDBJ databases">
        <title>Pervasive Adenine N6-methylation of Active Genes in Fungi.</title>
        <authorList>
            <consortium name="DOE Joint Genome Institute"/>
            <person name="Mondo S.J."/>
            <person name="Dannebaum R.O."/>
            <person name="Kuo R.C."/>
            <person name="Labutti K."/>
            <person name="Haridas S."/>
            <person name="Kuo A."/>
            <person name="Salamov A."/>
            <person name="Ahrendt S.R."/>
            <person name="Lipzen A."/>
            <person name="Sullivan W."/>
            <person name="Andreopoulos W.B."/>
            <person name="Clum A."/>
            <person name="Lindquist E."/>
            <person name="Daum C."/>
            <person name="Ramamoorthy G.K."/>
            <person name="Gryganskyi A."/>
            <person name="Culley D."/>
            <person name="Magnuson J.K."/>
            <person name="James T.Y."/>
            <person name="O'Malley M.A."/>
            <person name="Stajich J.E."/>
            <person name="Spatafora J.W."/>
            <person name="Visel A."/>
            <person name="Grigoriev I.V."/>
        </authorList>
    </citation>
    <scope>NUCLEOTIDE SEQUENCE [LARGE SCALE GENOMIC DNA]</scope>
    <source>
        <strain evidence="6 7">12-1054</strain>
    </source>
</reference>
<evidence type="ECO:0000313" key="6">
    <source>
        <dbReference type="EMBL" id="ORY84864.1"/>
    </source>
</evidence>
<dbReference type="STRING" id="56484.A0A1Y2FNE5"/>
<comment type="function">
    <text evidence="5">Probably involved in the biogenesis of the COX complex.</text>
</comment>
<dbReference type="PANTHER" id="PTHR23427:SF2">
    <property type="entry name" value="SURFEIT LOCUS PROTEIN 1"/>
    <property type="match status" value="1"/>
</dbReference>
<dbReference type="InterPro" id="IPR045214">
    <property type="entry name" value="Surf1/Surf4"/>
</dbReference>
<gene>
    <name evidence="6" type="ORF">BCR37DRAFT_377703</name>
</gene>
<proteinExistence type="inferred from homology"/>
<keyword evidence="5" id="KW-0999">Mitochondrion inner membrane</keyword>
<evidence type="ECO:0000256" key="3">
    <source>
        <dbReference type="ARBA" id="ARBA00022989"/>
    </source>
</evidence>
<protein>
    <recommendedName>
        <fullName evidence="5">SURF1-like protein</fullName>
    </recommendedName>
</protein>
<comment type="similarity">
    <text evidence="5">Belongs to the SURF1 family.</text>
</comment>
<dbReference type="Proteomes" id="UP000193685">
    <property type="component" value="Unassembled WGS sequence"/>
</dbReference>
<comment type="subcellular location">
    <subcellularLocation>
        <location evidence="1">Membrane</location>
    </subcellularLocation>
    <subcellularLocation>
        <location evidence="5">Mitochondrion inner membrane</location>
        <topology evidence="5">Multi-pass membrane protein</topology>
    </subcellularLocation>
</comment>
<feature type="transmembrane region" description="Helical" evidence="5">
    <location>
        <begin position="248"/>
        <end position="269"/>
    </location>
</feature>
<keyword evidence="3 5" id="KW-1133">Transmembrane helix</keyword>
<dbReference type="GO" id="GO:0033617">
    <property type="term" value="P:mitochondrial respiratory chain complex IV assembly"/>
    <property type="evidence" value="ECO:0007669"/>
    <property type="project" value="TreeGrafter"/>
</dbReference>
<dbReference type="OMA" id="WYSRDVA"/>
<dbReference type="GeneID" id="63785481"/>
<evidence type="ECO:0000256" key="5">
    <source>
        <dbReference type="RuleBase" id="RU363076"/>
    </source>
</evidence>
<dbReference type="OrthoDB" id="10040024at2759"/>
<dbReference type="PANTHER" id="PTHR23427">
    <property type="entry name" value="SURFEIT LOCUS PROTEIN"/>
    <property type="match status" value="1"/>
</dbReference>
<sequence>MFKSRCCMNLVSAGKSGVSTAYSARSFSSATRHAPRPSSRIRYLIIVMPITAFALGTWQVQRRQWKLDLIDEVEEKLRRPALASLNEIDPLLQQPAEAGDAVPVQLRGTFQHDREMLVGPRQRDGQTGYHVVTPFRELETQRGLLVNRGWISKTLARQQDRPAGLPQSTTSIFGLLRRTTNKNLFTPANNDVKGQYYYVDIEQMSAHTGCEPILVEETIDASYATDDLEEQGIPVGKPHEVLLRNNHMQYIVTWYALALATSAMSVSLFRKAPTTAFTRARRSAS</sequence>
<evidence type="ECO:0000313" key="7">
    <source>
        <dbReference type="Proteomes" id="UP000193685"/>
    </source>
</evidence>
<dbReference type="CDD" id="cd06662">
    <property type="entry name" value="SURF1"/>
    <property type="match status" value="1"/>
</dbReference>
<keyword evidence="5" id="KW-0496">Mitochondrion</keyword>
<dbReference type="Pfam" id="PF02104">
    <property type="entry name" value="SURF1"/>
    <property type="match status" value="1"/>
</dbReference>
<evidence type="ECO:0000256" key="4">
    <source>
        <dbReference type="ARBA" id="ARBA00023136"/>
    </source>
</evidence>
<feature type="transmembrane region" description="Helical" evidence="5">
    <location>
        <begin position="41"/>
        <end position="60"/>
    </location>
</feature>
<name>A0A1Y2FNE5_PROLT</name>
<evidence type="ECO:0000256" key="2">
    <source>
        <dbReference type="ARBA" id="ARBA00022692"/>
    </source>
</evidence>
<dbReference type="EMBL" id="MCFI01000005">
    <property type="protein sequence ID" value="ORY84864.1"/>
    <property type="molecule type" value="Genomic_DNA"/>
</dbReference>
<dbReference type="InterPro" id="IPR002994">
    <property type="entry name" value="Surf1/Shy1"/>
</dbReference>
<dbReference type="GO" id="GO:0005743">
    <property type="term" value="C:mitochondrial inner membrane"/>
    <property type="evidence" value="ECO:0007669"/>
    <property type="project" value="UniProtKB-SubCell"/>
</dbReference>
<accession>A0A1Y2FNE5</accession>
<keyword evidence="7" id="KW-1185">Reference proteome</keyword>
<dbReference type="PROSITE" id="PS50895">
    <property type="entry name" value="SURF1"/>
    <property type="match status" value="1"/>
</dbReference>